<dbReference type="Pfam" id="PF00193">
    <property type="entry name" value="Xlink"/>
    <property type="match status" value="2"/>
</dbReference>
<evidence type="ECO:0000256" key="1">
    <source>
        <dbReference type="ARBA" id="ARBA00004613"/>
    </source>
</evidence>
<dbReference type="GO" id="GO:0010001">
    <property type="term" value="P:glial cell differentiation"/>
    <property type="evidence" value="ECO:0007669"/>
    <property type="project" value="TreeGrafter"/>
</dbReference>
<dbReference type="Pfam" id="PF07686">
    <property type="entry name" value="V-set"/>
    <property type="match status" value="1"/>
</dbReference>
<dbReference type="PROSITE" id="PS50963">
    <property type="entry name" value="LINK_2"/>
    <property type="match status" value="2"/>
</dbReference>
<keyword evidence="7 9" id="KW-1015">Disulfide bond</keyword>
<keyword evidence="5" id="KW-0677">Repeat</keyword>
<evidence type="ECO:0000313" key="12">
    <source>
        <dbReference type="EMBL" id="PIO36068.1"/>
    </source>
</evidence>
<comment type="caution">
    <text evidence="9">Lacks conserved residue(s) required for the propagation of feature annotation.</text>
</comment>
<sequence length="396" mass="43678">KWSRHNKGHETVLLVATDGQIRVNEAYKGRISLPNYSLIPSDVSLEIVNLLSSDSGVYRCEIMHGIEDSQDTVKLNVKGEVFYATSPEKFTFQEAEKQCQNLGARLATTGELYLAWQTGMDVCSAGWLADRSVRYPISYKRPNCGGNLVGVRTVYLHPNQTGYPDPLSRYDAICYKDDAENITIQTVTQPGLELIFQRNVTEEEARGSIATLEGLDFTLTPSEDSFTATPVFPGTPLSPDLVPTEAPLENITDDGLQLWLENVTAVPSVEATGTVEEEVVPVTAAIDAAQPEKPISETGQVFFATQPDYFTFQQAQEFCESKNATLASTGQLYSAWKSGFDKCRAGWLSDGSVRYPIVTPRRVCGGDQPGVRTVYLYANQTGFPNPLSKYNAFCFR</sequence>
<name>A0A2G9S7D0_AQUCT</name>
<dbReference type="Gene3D" id="2.60.40.10">
    <property type="entry name" value="Immunoglobulins"/>
    <property type="match status" value="1"/>
</dbReference>
<feature type="non-terminal residue" evidence="12">
    <location>
        <position position="1"/>
    </location>
</feature>
<evidence type="ECO:0000256" key="9">
    <source>
        <dbReference type="PROSITE-ProRule" id="PRU00323"/>
    </source>
</evidence>
<dbReference type="InterPro" id="IPR013783">
    <property type="entry name" value="Ig-like_fold"/>
</dbReference>
<proteinExistence type="inferred from homology"/>
<reference evidence="13" key="1">
    <citation type="journal article" date="2017" name="Nat. Commun.">
        <title>The North American bullfrog draft genome provides insight into hormonal regulation of long noncoding RNA.</title>
        <authorList>
            <person name="Hammond S.A."/>
            <person name="Warren R.L."/>
            <person name="Vandervalk B.P."/>
            <person name="Kucuk E."/>
            <person name="Khan H."/>
            <person name="Gibb E.A."/>
            <person name="Pandoh P."/>
            <person name="Kirk H."/>
            <person name="Zhao Y."/>
            <person name="Jones M."/>
            <person name="Mungall A.J."/>
            <person name="Coope R."/>
            <person name="Pleasance S."/>
            <person name="Moore R.A."/>
            <person name="Holt R.A."/>
            <person name="Round J.M."/>
            <person name="Ohora S."/>
            <person name="Walle B.V."/>
            <person name="Veldhoen N."/>
            <person name="Helbing C.C."/>
            <person name="Birol I."/>
        </authorList>
    </citation>
    <scope>NUCLEOTIDE SEQUENCE [LARGE SCALE GENOMIC DNA]</scope>
</reference>
<dbReference type="InterPro" id="IPR016187">
    <property type="entry name" value="CTDL_fold"/>
</dbReference>
<dbReference type="InterPro" id="IPR007110">
    <property type="entry name" value="Ig-like_dom"/>
</dbReference>
<dbReference type="InterPro" id="IPR050691">
    <property type="entry name" value="Hyaluronan_bind_Proteoglycan"/>
</dbReference>
<dbReference type="PROSITE" id="PS01241">
    <property type="entry name" value="LINK_1"/>
    <property type="match status" value="2"/>
</dbReference>
<feature type="disulfide bond" evidence="9">
    <location>
        <begin position="343"/>
        <end position="364"/>
    </location>
</feature>
<feature type="domain" description="Ig-like" evidence="10">
    <location>
        <begin position="1"/>
        <end position="76"/>
    </location>
</feature>
<dbReference type="GO" id="GO:0002052">
    <property type="term" value="P:positive regulation of neuroblast proliferation"/>
    <property type="evidence" value="ECO:0007669"/>
    <property type="project" value="TreeGrafter"/>
</dbReference>
<keyword evidence="3" id="KW-0964">Secreted</keyword>
<dbReference type="GO" id="GO:0046872">
    <property type="term" value="F:metal ion binding"/>
    <property type="evidence" value="ECO:0007669"/>
    <property type="project" value="UniProtKB-KW"/>
</dbReference>
<feature type="domain" description="Link" evidence="11">
    <location>
        <begin position="80"/>
        <end position="176"/>
    </location>
</feature>
<dbReference type="GO" id="GO:0005540">
    <property type="term" value="F:hyaluronic acid binding"/>
    <property type="evidence" value="ECO:0007669"/>
    <property type="project" value="InterPro"/>
</dbReference>
<evidence type="ECO:0000256" key="3">
    <source>
        <dbReference type="ARBA" id="ARBA00022525"/>
    </source>
</evidence>
<dbReference type="SMART" id="SM00445">
    <property type="entry name" value="LINK"/>
    <property type="match status" value="2"/>
</dbReference>
<comment type="similarity">
    <text evidence="2">Belongs to the aggrecan/versican proteoglycan family.</text>
</comment>
<feature type="non-terminal residue" evidence="12">
    <location>
        <position position="396"/>
    </location>
</feature>
<dbReference type="GO" id="GO:0001501">
    <property type="term" value="P:skeletal system development"/>
    <property type="evidence" value="ECO:0007669"/>
    <property type="project" value="TreeGrafter"/>
</dbReference>
<dbReference type="OrthoDB" id="418245at2759"/>
<evidence type="ECO:0000259" key="10">
    <source>
        <dbReference type="PROSITE" id="PS50835"/>
    </source>
</evidence>
<evidence type="ECO:0000256" key="2">
    <source>
        <dbReference type="ARBA" id="ARBA00006838"/>
    </source>
</evidence>
<feature type="domain" description="Link" evidence="11">
    <location>
        <begin position="299"/>
        <end position="396"/>
    </location>
</feature>
<evidence type="ECO:0000313" key="13">
    <source>
        <dbReference type="Proteomes" id="UP000228934"/>
    </source>
</evidence>
<dbReference type="SUPFAM" id="SSF48726">
    <property type="entry name" value="Immunoglobulin"/>
    <property type="match status" value="1"/>
</dbReference>
<dbReference type="PROSITE" id="PS50835">
    <property type="entry name" value="IG_LIKE"/>
    <property type="match status" value="1"/>
</dbReference>
<dbReference type="CDD" id="cd03520">
    <property type="entry name" value="Link_domain_CSPGs_modules_2_4"/>
    <property type="match status" value="2"/>
</dbReference>
<dbReference type="FunFam" id="3.10.100.10:FF:000009">
    <property type="entry name" value="Aggrecan core protein"/>
    <property type="match status" value="1"/>
</dbReference>
<evidence type="ECO:0008006" key="14">
    <source>
        <dbReference type="Google" id="ProtNLM"/>
    </source>
</evidence>
<dbReference type="Gene3D" id="3.10.100.10">
    <property type="entry name" value="Mannose-Binding Protein A, subunit A"/>
    <property type="match status" value="2"/>
</dbReference>
<dbReference type="GO" id="GO:0045202">
    <property type="term" value="C:synapse"/>
    <property type="evidence" value="ECO:0007669"/>
    <property type="project" value="TreeGrafter"/>
</dbReference>
<dbReference type="EMBL" id="KV926933">
    <property type="protein sequence ID" value="PIO36068.1"/>
    <property type="molecule type" value="Genomic_DNA"/>
</dbReference>
<keyword evidence="4" id="KW-0479">Metal-binding</keyword>
<evidence type="ECO:0000256" key="7">
    <source>
        <dbReference type="ARBA" id="ARBA00023157"/>
    </source>
</evidence>
<dbReference type="PANTHER" id="PTHR22804:SF42">
    <property type="entry name" value="AGGRECAN CORE PROTEIN"/>
    <property type="match status" value="1"/>
</dbReference>
<dbReference type="GO" id="GO:0072534">
    <property type="term" value="C:perineuronal net"/>
    <property type="evidence" value="ECO:0007669"/>
    <property type="project" value="TreeGrafter"/>
</dbReference>
<dbReference type="GO" id="GO:0007155">
    <property type="term" value="P:cell adhesion"/>
    <property type="evidence" value="ECO:0007669"/>
    <property type="project" value="InterPro"/>
</dbReference>
<dbReference type="InterPro" id="IPR013106">
    <property type="entry name" value="Ig_V-set"/>
</dbReference>
<feature type="disulfide bond" evidence="9">
    <location>
        <begin position="123"/>
        <end position="144"/>
    </location>
</feature>
<dbReference type="InterPro" id="IPR016186">
    <property type="entry name" value="C-type_lectin-like/link_sf"/>
</dbReference>
<evidence type="ECO:0000259" key="11">
    <source>
        <dbReference type="PROSITE" id="PS50963"/>
    </source>
</evidence>
<dbReference type="GO" id="GO:0007417">
    <property type="term" value="P:central nervous system development"/>
    <property type="evidence" value="ECO:0007669"/>
    <property type="project" value="TreeGrafter"/>
</dbReference>
<dbReference type="PANTHER" id="PTHR22804">
    <property type="entry name" value="AGGRECAN/VERSICAN PROTEOGLYCAN"/>
    <property type="match status" value="1"/>
</dbReference>
<dbReference type="InterPro" id="IPR000538">
    <property type="entry name" value="Link_dom"/>
</dbReference>
<evidence type="ECO:0000256" key="5">
    <source>
        <dbReference type="ARBA" id="ARBA00022737"/>
    </source>
</evidence>
<evidence type="ECO:0000256" key="6">
    <source>
        <dbReference type="ARBA" id="ARBA00022974"/>
    </source>
</evidence>
<dbReference type="AlphaFoldDB" id="A0A2G9S7D0"/>
<organism evidence="12 13">
    <name type="scientific">Aquarana catesbeiana</name>
    <name type="common">American bullfrog</name>
    <name type="synonym">Rana catesbeiana</name>
    <dbReference type="NCBI Taxonomy" id="8400"/>
    <lineage>
        <taxon>Eukaryota</taxon>
        <taxon>Metazoa</taxon>
        <taxon>Chordata</taxon>
        <taxon>Craniata</taxon>
        <taxon>Vertebrata</taxon>
        <taxon>Euteleostomi</taxon>
        <taxon>Amphibia</taxon>
        <taxon>Batrachia</taxon>
        <taxon>Anura</taxon>
        <taxon>Neobatrachia</taxon>
        <taxon>Ranoidea</taxon>
        <taxon>Ranidae</taxon>
        <taxon>Aquarana</taxon>
    </lineage>
</organism>
<comment type="subcellular location">
    <subcellularLocation>
        <location evidence="1">Secreted</location>
    </subcellularLocation>
</comment>
<dbReference type="GO" id="GO:0005615">
    <property type="term" value="C:extracellular space"/>
    <property type="evidence" value="ECO:0007669"/>
    <property type="project" value="TreeGrafter"/>
</dbReference>
<dbReference type="SUPFAM" id="SSF56436">
    <property type="entry name" value="C-type lectin-like"/>
    <property type="match status" value="2"/>
</dbReference>
<keyword evidence="6" id="KW-0654">Proteoglycan</keyword>
<keyword evidence="13" id="KW-1185">Reference proteome</keyword>
<dbReference type="InterPro" id="IPR036179">
    <property type="entry name" value="Ig-like_dom_sf"/>
</dbReference>
<dbReference type="Proteomes" id="UP000228934">
    <property type="component" value="Unassembled WGS sequence"/>
</dbReference>
<dbReference type="FunFam" id="3.10.100.10:FF:000011">
    <property type="entry name" value="Aggrecan core protein"/>
    <property type="match status" value="1"/>
</dbReference>
<evidence type="ECO:0000256" key="8">
    <source>
        <dbReference type="ARBA" id="ARBA00023180"/>
    </source>
</evidence>
<accession>A0A2G9S7D0</accession>
<keyword evidence="8" id="KW-0325">Glycoprotein</keyword>
<evidence type="ECO:0000256" key="4">
    <source>
        <dbReference type="ARBA" id="ARBA00022723"/>
    </source>
</evidence>
<protein>
    <recommendedName>
        <fullName evidence="14">Aggrecan</fullName>
    </recommendedName>
</protein>
<gene>
    <name evidence="12" type="ORF">AB205_0044260</name>
</gene>